<keyword evidence="6" id="KW-0547">Nucleotide-binding</keyword>
<evidence type="ECO:0000256" key="9">
    <source>
        <dbReference type="ARBA" id="ARBA00022842"/>
    </source>
</evidence>
<evidence type="ECO:0000256" key="11">
    <source>
        <dbReference type="ARBA" id="ARBA00023209"/>
    </source>
</evidence>
<reference evidence="14" key="1">
    <citation type="submission" date="2020-02" db="EMBL/GenBank/DDBJ databases">
        <authorList>
            <person name="Meier V. D."/>
        </authorList>
    </citation>
    <scope>NUCLEOTIDE SEQUENCE</scope>
    <source>
        <strain evidence="14">AVDCRST_MAG16</strain>
    </source>
</reference>
<dbReference type="GO" id="GO:0005524">
    <property type="term" value="F:ATP binding"/>
    <property type="evidence" value="ECO:0007669"/>
    <property type="project" value="UniProtKB-KW"/>
</dbReference>
<keyword evidence="11" id="KW-0594">Phospholipid biosynthesis</keyword>
<dbReference type="InterPro" id="IPR001206">
    <property type="entry name" value="Diacylglycerol_kinase_cat_dom"/>
</dbReference>
<keyword evidence="10" id="KW-0443">Lipid metabolism</keyword>
<dbReference type="NCBIfam" id="TIGR00147">
    <property type="entry name" value="YegS/Rv2252/BmrU family lipid kinase"/>
    <property type="match status" value="1"/>
</dbReference>
<keyword evidence="12" id="KW-1208">Phospholipid metabolism</keyword>
<evidence type="ECO:0000256" key="1">
    <source>
        <dbReference type="ARBA" id="ARBA00001946"/>
    </source>
</evidence>
<keyword evidence="8" id="KW-0067">ATP-binding</keyword>
<keyword evidence="9" id="KW-0460">Magnesium</keyword>
<comment type="cofactor">
    <cofactor evidence="1">
        <name>Mg(2+)</name>
        <dbReference type="ChEBI" id="CHEBI:18420"/>
    </cofactor>
</comment>
<evidence type="ECO:0000313" key="14">
    <source>
        <dbReference type="EMBL" id="CAA9310986.1"/>
    </source>
</evidence>
<accession>A0A6J4KNJ8</accession>
<proteinExistence type="inferred from homology"/>
<dbReference type="PROSITE" id="PS50146">
    <property type="entry name" value="DAGK"/>
    <property type="match status" value="1"/>
</dbReference>
<keyword evidence="4" id="KW-0808">Transferase</keyword>
<evidence type="ECO:0000259" key="13">
    <source>
        <dbReference type="PROSITE" id="PS50146"/>
    </source>
</evidence>
<evidence type="ECO:0000256" key="2">
    <source>
        <dbReference type="ARBA" id="ARBA00005983"/>
    </source>
</evidence>
<dbReference type="PANTHER" id="PTHR12358">
    <property type="entry name" value="SPHINGOSINE KINASE"/>
    <property type="match status" value="1"/>
</dbReference>
<dbReference type="InterPro" id="IPR017438">
    <property type="entry name" value="ATP-NAD_kinase_N"/>
</dbReference>
<keyword evidence="5" id="KW-0479">Metal-binding</keyword>
<comment type="similarity">
    <text evidence="2">Belongs to the diacylglycerol/lipid kinase family.</text>
</comment>
<evidence type="ECO:0000256" key="5">
    <source>
        <dbReference type="ARBA" id="ARBA00022723"/>
    </source>
</evidence>
<keyword evidence="7 14" id="KW-0418">Kinase</keyword>
<dbReference type="EMBL" id="CADCUE010000013">
    <property type="protein sequence ID" value="CAA9310986.1"/>
    <property type="molecule type" value="Genomic_DNA"/>
</dbReference>
<sequence length="297" mass="30368">MPLRVALLVNPTAGGGRGQRLTAAVRDRLRAGGAHVDVLVGDDAAGAAELARQAVAGGVDALAALGGDGLVNLAATAVLGTGVPLAVVPAGTGNDAARMLGLADPLSAVDVVLHGRRRALDVGRVGGRVFVTVLSSGFDARVTERANALTWPRGAARYPLAVLAELRVFRPVPYDVVIDGVPLHLPAMLVAVGNSRSYGGGMLVCPDADPTDGLLDVTVLTPLPTARFLRLFPSVYRGRHVGRPEVRTFRARTVRLEAPAMTAYADGEPVGPLPVEVDVLPGALTVLAPQGPAPAGG</sequence>
<dbReference type="InterPro" id="IPR045540">
    <property type="entry name" value="YegS/DAGK_C"/>
</dbReference>
<dbReference type="PANTHER" id="PTHR12358:SF106">
    <property type="entry name" value="LIPID KINASE YEGS"/>
    <property type="match status" value="1"/>
</dbReference>
<dbReference type="GO" id="GO:0005886">
    <property type="term" value="C:plasma membrane"/>
    <property type="evidence" value="ECO:0007669"/>
    <property type="project" value="TreeGrafter"/>
</dbReference>
<dbReference type="GO" id="GO:0046872">
    <property type="term" value="F:metal ion binding"/>
    <property type="evidence" value="ECO:0007669"/>
    <property type="project" value="UniProtKB-KW"/>
</dbReference>
<evidence type="ECO:0000256" key="4">
    <source>
        <dbReference type="ARBA" id="ARBA00022679"/>
    </source>
</evidence>
<gene>
    <name evidence="14" type="ORF">AVDCRST_MAG16-164</name>
</gene>
<dbReference type="AlphaFoldDB" id="A0A6J4KNJ8"/>
<keyword evidence="3" id="KW-0444">Lipid biosynthesis</keyword>
<dbReference type="GO" id="GO:0004143">
    <property type="term" value="F:ATP-dependent diacylglycerol kinase activity"/>
    <property type="evidence" value="ECO:0007669"/>
    <property type="project" value="TreeGrafter"/>
</dbReference>
<dbReference type="InterPro" id="IPR016064">
    <property type="entry name" value="NAD/diacylglycerol_kinase_sf"/>
</dbReference>
<dbReference type="InterPro" id="IPR050187">
    <property type="entry name" value="Lipid_Phosphate_FormReg"/>
</dbReference>
<dbReference type="Pfam" id="PF19279">
    <property type="entry name" value="YegS_C"/>
    <property type="match status" value="1"/>
</dbReference>
<dbReference type="Gene3D" id="2.60.200.40">
    <property type="match status" value="1"/>
</dbReference>
<organism evidence="14">
    <name type="scientific">uncultured Frankineae bacterium</name>
    <dbReference type="NCBI Taxonomy" id="437475"/>
    <lineage>
        <taxon>Bacteria</taxon>
        <taxon>Bacillati</taxon>
        <taxon>Actinomycetota</taxon>
        <taxon>Actinomycetes</taxon>
        <taxon>Frankiales</taxon>
        <taxon>environmental samples</taxon>
    </lineage>
</organism>
<dbReference type="Pfam" id="PF00781">
    <property type="entry name" value="DAGK_cat"/>
    <property type="match status" value="1"/>
</dbReference>
<feature type="domain" description="DAGKc" evidence="13">
    <location>
        <begin position="1"/>
        <end position="129"/>
    </location>
</feature>
<dbReference type="GO" id="GO:0008654">
    <property type="term" value="P:phospholipid biosynthetic process"/>
    <property type="evidence" value="ECO:0007669"/>
    <property type="project" value="UniProtKB-KW"/>
</dbReference>
<name>A0A6J4KNJ8_9ACTN</name>
<evidence type="ECO:0000256" key="10">
    <source>
        <dbReference type="ARBA" id="ARBA00023098"/>
    </source>
</evidence>
<dbReference type="SMART" id="SM00046">
    <property type="entry name" value="DAGKc"/>
    <property type="match status" value="1"/>
</dbReference>
<evidence type="ECO:0000256" key="12">
    <source>
        <dbReference type="ARBA" id="ARBA00023264"/>
    </source>
</evidence>
<protein>
    <submittedName>
        <fullName evidence="14">Diacylglycerol kinase-related protein</fullName>
    </submittedName>
</protein>
<evidence type="ECO:0000256" key="7">
    <source>
        <dbReference type="ARBA" id="ARBA00022777"/>
    </source>
</evidence>
<evidence type="ECO:0000256" key="3">
    <source>
        <dbReference type="ARBA" id="ARBA00022516"/>
    </source>
</evidence>
<dbReference type="SUPFAM" id="SSF111331">
    <property type="entry name" value="NAD kinase/diacylglycerol kinase-like"/>
    <property type="match status" value="1"/>
</dbReference>
<evidence type="ECO:0000256" key="6">
    <source>
        <dbReference type="ARBA" id="ARBA00022741"/>
    </source>
</evidence>
<dbReference type="InterPro" id="IPR005218">
    <property type="entry name" value="Diacylglycerol/lipid_kinase"/>
</dbReference>
<evidence type="ECO:0000256" key="8">
    <source>
        <dbReference type="ARBA" id="ARBA00022840"/>
    </source>
</evidence>
<dbReference type="Gene3D" id="3.40.50.10330">
    <property type="entry name" value="Probable inorganic polyphosphate/atp-NAD kinase, domain 1"/>
    <property type="match status" value="1"/>
</dbReference>